<protein>
    <recommendedName>
        <fullName evidence="3">Metallo-beta-lactamase domain-containing protein</fullName>
    </recommendedName>
</protein>
<dbReference type="InterPro" id="IPR036866">
    <property type="entry name" value="RibonucZ/Hydroxyglut_hydro"/>
</dbReference>
<dbReference type="PANTHER" id="PTHR43546:SF9">
    <property type="entry name" value="L-ASCORBATE-6-PHOSPHATE LACTONASE ULAG-RELATED"/>
    <property type="match status" value="1"/>
</dbReference>
<dbReference type="EMBL" id="JQHP01000006">
    <property type="protein sequence ID" value="KFX05533.1"/>
    <property type="molecule type" value="Genomic_DNA"/>
</dbReference>
<reference evidence="6 7" key="1">
    <citation type="submission" date="2014-08" db="EMBL/GenBank/DDBJ databases">
        <title>Genome sequences of NCPPB Pectobacterium isolates.</title>
        <authorList>
            <person name="Glover R.H."/>
            <person name="Sapp M."/>
            <person name="Elphinstone J."/>
        </authorList>
    </citation>
    <scope>NUCLEOTIDE SEQUENCE [LARGE SCALE GENOMIC DNA]</scope>
    <source>
        <strain evidence="4 6">NCPPB 3701</strain>
        <strain evidence="5 7">NCPPB3702</strain>
    </source>
</reference>
<dbReference type="Gene3D" id="3.60.15.10">
    <property type="entry name" value="Ribonuclease Z/Hydroxyacylglutathione hydrolase-like"/>
    <property type="match status" value="1"/>
</dbReference>
<dbReference type="Proteomes" id="UP000029436">
    <property type="component" value="Unassembled WGS sequence"/>
</dbReference>
<feature type="domain" description="Metallo-beta-lactamase" evidence="3">
    <location>
        <begin position="57"/>
        <end position="260"/>
    </location>
</feature>
<feature type="chain" id="PRO_5043878949" description="Metallo-beta-lactamase domain-containing protein" evidence="2">
    <location>
        <begin position="24"/>
        <end position="297"/>
    </location>
</feature>
<organism evidence="4 6">
    <name type="scientific">Pectobacterium wasabiae</name>
    <dbReference type="NCBI Taxonomy" id="55208"/>
    <lineage>
        <taxon>Bacteria</taxon>
        <taxon>Pseudomonadati</taxon>
        <taxon>Pseudomonadota</taxon>
        <taxon>Gammaproteobacteria</taxon>
        <taxon>Enterobacterales</taxon>
        <taxon>Pectobacteriaceae</taxon>
        <taxon>Pectobacterium</taxon>
    </lineage>
</organism>
<dbReference type="RefSeq" id="WP_005967053.1">
    <property type="nucleotide sequence ID" value="NZ_JQHP01000006.1"/>
</dbReference>
<evidence type="ECO:0000313" key="5">
    <source>
        <dbReference type="EMBL" id="KGA30387.1"/>
    </source>
</evidence>
<evidence type="ECO:0000259" key="3">
    <source>
        <dbReference type="Pfam" id="PF12706"/>
    </source>
</evidence>
<dbReference type="InterPro" id="IPR050114">
    <property type="entry name" value="UPF0173_UPF0282_UlaG_hydrolase"/>
</dbReference>
<dbReference type="Proteomes" id="UP000029257">
    <property type="component" value="Unassembled WGS sequence"/>
</dbReference>
<evidence type="ECO:0000256" key="2">
    <source>
        <dbReference type="SAM" id="SignalP"/>
    </source>
</evidence>
<dbReference type="SUPFAM" id="SSF56281">
    <property type="entry name" value="Metallo-hydrolase/oxidoreductase"/>
    <property type="match status" value="1"/>
</dbReference>
<dbReference type="AlphaFoldDB" id="A0AAW3EF96"/>
<dbReference type="GO" id="GO:0016787">
    <property type="term" value="F:hydrolase activity"/>
    <property type="evidence" value="ECO:0007669"/>
    <property type="project" value="UniProtKB-KW"/>
</dbReference>
<evidence type="ECO:0000313" key="7">
    <source>
        <dbReference type="Proteomes" id="UP000029436"/>
    </source>
</evidence>
<keyword evidence="1" id="KW-0378">Hydrolase</keyword>
<accession>A0AAW3EF96</accession>
<evidence type="ECO:0000256" key="1">
    <source>
        <dbReference type="ARBA" id="ARBA00022801"/>
    </source>
</evidence>
<name>A0AAW3EF96_9GAMM</name>
<dbReference type="InterPro" id="IPR001279">
    <property type="entry name" value="Metallo-B-lactamas"/>
</dbReference>
<evidence type="ECO:0000313" key="6">
    <source>
        <dbReference type="Proteomes" id="UP000029257"/>
    </source>
</evidence>
<dbReference type="PANTHER" id="PTHR43546">
    <property type="entry name" value="UPF0173 METAL-DEPENDENT HYDROLASE MJ1163-RELATED"/>
    <property type="match status" value="1"/>
</dbReference>
<comment type="caution">
    <text evidence="4">The sequence shown here is derived from an EMBL/GenBank/DDBJ whole genome shotgun (WGS) entry which is preliminary data.</text>
</comment>
<proteinExistence type="predicted"/>
<keyword evidence="7" id="KW-1185">Reference proteome</keyword>
<evidence type="ECO:0000313" key="4">
    <source>
        <dbReference type="EMBL" id="KFX05533.1"/>
    </source>
</evidence>
<feature type="signal peptide" evidence="2">
    <location>
        <begin position="1"/>
        <end position="23"/>
    </location>
</feature>
<keyword evidence="2" id="KW-0732">Signal</keyword>
<sequence length="297" mass="32667">MKITTLASGIAFALSIIVSGANAESDKDLSTNKSMKQLQMQEIRNATVKFTYANITFLVDPMFAKKGAYPGFENTYRSHLRNPLVELPLPVQDVMKGVDAVIVTHTHLDHWDPAAQELLPKDMPLFVQNKADQKTIRSQGFTDVRVLDGQAIFGDVKLSKTGGQHGTDKMFSSPPLAEFLGEAMGIVLEAPGYKTVYLVGDTIWRPEVDNAIKEFSPDVIVLNAGYARVNDYDGAIIMGKDDVLRAVNVAPKAKIVAVHMDAINHMGQNRKELREFIKEKGIESHVDVPEDGAVLAF</sequence>
<gene>
    <name evidence="4" type="ORF">JV38_12630</name>
    <name evidence="5" type="ORF">KU73_00255</name>
</gene>
<dbReference type="EMBL" id="JQOH01000001">
    <property type="protein sequence ID" value="KGA30387.1"/>
    <property type="molecule type" value="Genomic_DNA"/>
</dbReference>
<dbReference type="Pfam" id="PF12706">
    <property type="entry name" value="Lactamase_B_2"/>
    <property type="match status" value="1"/>
</dbReference>